<feature type="domain" description="Mitochondrial splicing suppressor 51-like C-terminal" evidence="3">
    <location>
        <begin position="286"/>
        <end position="466"/>
    </location>
</feature>
<evidence type="ECO:0000259" key="3">
    <source>
        <dbReference type="Pfam" id="PF20179"/>
    </source>
</evidence>
<feature type="domain" description="Mitochondrial splicing suppressor 51 zinc-finger" evidence="2">
    <location>
        <begin position="129"/>
        <end position="186"/>
    </location>
</feature>
<dbReference type="Proteomes" id="UP001447188">
    <property type="component" value="Unassembled WGS sequence"/>
</dbReference>
<evidence type="ECO:0000256" key="1">
    <source>
        <dbReference type="SAM" id="MobiDB-lite"/>
    </source>
</evidence>
<evidence type="ECO:0000313" key="5">
    <source>
        <dbReference type="Proteomes" id="UP001447188"/>
    </source>
</evidence>
<dbReference type="SUPFAM" id="SSF144232">
    <property type="entry name" value="HIT/MYND zinc finger-like"/>
    <property type="match status" value="1"/>
</dbReference>
<evidence type="ECO:0000259" key="2">
    <source>
        <dbReference type="Pfam" id="PF13824"/>
    </source>
</evidence>
<proteinExistence type="predicted"/>
<feature type="region of interest" description="Disordered" evidence="1">
    <location>
        <begin position="68"/>
        <end position="96"/>
    </location>
</feature>
<dbReference type="InterPro" id="IPR046824">
    <property type="entry name" value="Mss51-like_C"/>
</dbReference>
<evidence type="ECO:0000313" key="4">
    <source>
        <dbReference type="EMBL" id="KAL0636787.1"/>
    </source>
</evidence>
<dbReference type="Pfam" id="PF13824">
    <property type="entry name" value="zf-Mss51"/>
    <property type="match status" value="1"/>
</dbReference>
<comment type="caution">
    <text evidence="4">The sequence shown here is derived from an EMBL/GenBank/DDBJ whole genome shotgun (WGS) entry which is preliminary data.</text>
</comment>
<accession>A0ABR3GLJ2</accession>
<organism evidence="4 5">
    <name type="scientific">Discina gigas</name>
    <dbReference type="NCBI Taxonomy" id="1032678"/>
    <lineage>
        <taxon>Eukaryota</taxon>
        <taxon>Fungi</taxon>
        <taxon>Dikarya</taxon>
        <taxon>Ascomycota</taxon>
        <taxon>Pezizomycotina</taxon>
        <taxon>Pezizomycetes</taxon>
        <taxon>Pezizales</taxon>
        <taxon>Discinaceae</taxon>
        <taxon>Discina</taxon>
    </lineage>
</organism>
<dbReference type="EMBL" id="JBBBZM010000044">
    <property type="protein sequence ID" value="KAL0636787.1"/>
    <property type="molecule type" value="Genomic_DNA"/>
</dbReference>
<dbReference type="Pfam" id="PF20179">
    <property type="entry name" value="MSS51_C"/>
    <property type="match status" value="1"/>
</dbReference>
<dbReference type="InterPro" id="IPR032717">
    <property type="entry name" value="Mss51_Znf"/>
</dbReference>
<protein>
    <submittedName>
        <fullName evidence="4">Translational activator for mitochondrial COX1</fullName>
    </submittedName>
</protein>
<name>A0ABR3GLJ2_9PEZI</name>
<gene>
    <name evidence="4" type="primary">MSS51</name>
    <name evidence="4" type="ORF">Q9L58_004270</name>
</gene>
<dbReference type="PANTHER" id="PTHR28069:SF1">
    <property type="entry name" value="PROTEIN MSS51, MITOCHONDRIAL"/>
    <property type="match status" value="1"/>
</dbReference>
<dbReference type="PANTHER" id="PTHR28069">
    <property type="entry name" value="GH20023P"/>
    <property type="match status" value="1"/>
</dbReference>
<sequence length="499" mass="56901">MRASQSCTRCLTRLRPRFRPSERLLRPSFSIPRTISTLRTTTKPQWQNGPVSSLQSKRSFLSVFGGKKEGAAAPPLPSEVASTSDHPTYEHDESSSRVLLQPNNLFHIMEKSPSPSMRERAAAIKRTAYCPHPEHLQANSPQHVKYTCDACGVPTYCSEEHWAADYENHLLICDALKEANEDDHDLRSGRFFPEFEYPGGQMDEALINFTNWDTFLYTRDFRAINDPRSLRQVTKLLTYPITIASFLHELSPYSLRNRLTLEGLKSLSALRYTLHPEKTGGGQDIKNIRMSPPPVRLFMLGARAESSLPREVWYQLTYMFPLTSFHLVFIGPESLDGRANEFPLPDRTASNPYGAIVERVSHNMKISTFVEHYHTLHESGTFAPFDPYFDCFVLFHPGLGHPGSSEEWAATLPRLLETKVPVLVTGYTEGDLERDVNWVKEKCSDEFDVLLKPGENRFKSLRWDINDADPTDLSQGNWGVWSFRGKRYEATKKEAKPEL</sequence>
<keyword evidence="5" id="KW-1185">Reference proteome</keyword>
<reference evidence="4 5" key="1">
    <citation type="submission" date="2024-02" db="EMBL/GenBank/DDBJ databases">
        <title>Discinaceae phylogenomics.</title>
        <authorList>
            <person name="Dirks A.C."/>
            <person name="James T.Y."/>
        </authorList>
    </citation>
    <scope>NUCLEOTIDE SEQUENCE [LARGE SCALE GENOMIC DNA]</scope>
    <source>
        <strain evidence="4 5">ACD0624</strain>
    </source>
</reference>